<keyword evidence="2" id="KW-1185">Reference proteome</keyword>
<gene>
    <name evidence="1" type="ORF">CTI12_AA025500</name>
</gene>
<accession>A0A2U1QH93</accession>
<evidence type="ECO:0000313" key="2">
    <source>
        <dbReference type="Proteomes" id="UP000245207"/>
    </source>
</evidence>
<comment type="caution">
    <text evidence="1">The sequence shown here is derived from an EMBL/GenBank/DDBJ whole genome shotgun (WGS) entry which is preliminary data.</text>
</comment>
<dbReference type="EMBL" id="PKPP01000127">
    <property type="protein sequence ID" value="PWA97343.1"/>
    <property type="molecule type" value="Genomic_DNA"/>
</dbReference>
<organism evidence="1 2">
    <name type="scientific">Artemisia annua</name>
    <name type="common">Sweet wormwood</name>
    <dbReference type="NCBI Taxonomy" id="35608"/>
    <lineage>
        <taxon>Eukaryota</taxon>
        <taxon>Viridiplantae</taxon>
        <taxon>Streptophyta</taxon>
        <taxon>Embryophyta</taxon>
        <taxon>Tracheophyta</taxon>
        <taxon>Spermatophyta</taxon>
        <taxon>Magnoliopsida</taxon>
        <taxon>eudicotyledons</taxon>
        <taxon>Gunneridae</taxon>
        <taxon>Pentapetalae</taxon>
        <taxon>asterids</taxon>
        <taxon>campanulids</taxon>
        <taxon>Asterales</taxon>
        <taxon>Asteraceae</taxon>
        <taxon>Asteroideae</taxon>
        <taxon>Anthemideae</taxon>
        <taxon>Artemisiinae</taxon>
        <taxon>Artemisia</taxon>
    </lineage>
</organism>
<sequence length="303" mass="34125">MYLDYNRLSATRLGRFADIFTRLTQSSTDLETRATFILEYQHTTGHSFLVRSGHLVSSPGVSADHQQSFVEVASVLESLPLTSVSPAAVNGSVLNGQTNNSARTIDDKSLQLILTHNWSNLMKSLSDSYTSSVTLQNEPLPEWFAKLIIPSTVMPLEEQLEYVKLWEGYLCCTTEGETRLMSKLHGYRRSTAKDSDTLAQDWPSTMFIERIVYAEDTNIEEYTGKVDCVRFRAEIPDGFRSSSQENVTVSGGWLDGLLIPADLVDFELPTSSEQQPEQHTGRCRIARSYPLTNRSRAKNRFCF</sequence>
<dbReference type="Proteomes" id="UP000245207">
    <property type="component" value="Unassembled WGS sequence"/>
</dbReference>
<name>A0A2U1QH93_ARTAN</name>
<protein>
    <submittedName>
        <fullName evidence="1">Mediator of RNA polymerase II transcription subunit 25</fullName>
    </submittedName>
</protein>
<dbReference type="AlphaFoldDB" id="A0A2U1QH93"/>
<reference evidence="1 2" key="1">
    <citation type="journal article" date="2018" name="Mol. Plant">
        <title>The genome of Artemisia annua provides insight into the evolution of Asteraceae family and artemisinin biosynthesis.</title>
        <authorList>
            <person name="Shen Q."/>
            <person name="Zhang L."/>
            <person name="Liao Z."/>
            <person name="Wang S."/>
            <person name="Yan T."/>
            <person name="Shi P."/>
            <person name="Liu M."/>
            <person name="Fu X."/>
            <person name="Pan Q."/>
            <person name="Wang Y."/>
            <person name="Lv Z."/>
            <person name="Lu X."/>
            <person name="Zhang F."/>
            <person name="Jiang W."/>
            <person name="Ma Y."/>
            <person name="Chen M."/>
            <person name="Hao X."/>
            <person name="Li L."/>
            <person name="Tang Y."/>
            <person name="Lv G."/>
            <person name="Zhou Y."/>
            <person name="Sun X."/>
            <person name="Brodelius P.E."/>
            <person name="Rose J.K.C."/>
            <person name="Tang K."/>
        </authorList>
    </citation>
    <scope>NUCLEOTIDE SEQUENCE [LARGE SCALE GENOMIC DNA]</scope>
    <source>
        <strain evidence="2">cv. Huhao1</strain>
        <tissue evidence="1">Leaf</tissue>
    </source>
</reference>
<evidence type="ECO:0000313" key="1">
    <source>
        <dbReference type="EMBL" id="PWA97343.1"/>
    </source>
</evidence>
<proteinExistence type="predicted"/>
<dbReference type="STRING" id="35608.A0A2U1QH93"/>